<comment type="caution">
    <text evidence="3">The sequence shown here is derived from an EMBL/GenBank/DDBJ whole genome shotgun (WGS) entry which is preliminary data.</text>
</comment>
<gene>
    <name evidence="3" type="ORF">D7Z94_24520</name>
</gene>
<reference evidence="3 4" key="1">
    <citation type="submission" date="2018-10" db="EMBL/GenBank/DDBJ databases">
        <title>Ulvibacterium marinum gen. nov., sp. nov., a novel marine bacterium of the family Flavobacteriaceae, isolated from a culture of the green alga Ulva prolifera.</title>
        <authorList>
            <person name="Zhang Z."/>
        </authorList>
    </citation>
    <scope>NUCLEOTIDE SEQUENCE [LARGE SCALE GENOMIC DNA]</scope>
    <source>
        <strain evidence="3 4">CCMM003</strain>
    </source>
</reference>
<accession>A0A3B0BUA4</accession>
<dbReference type="Gene3D" id="3.40.50.2000">
    <property type="entry name" value="Glycogen Phosphorylase B"/>
    <property type="match status" value="2"/>
</dbReference>
<evidence type="ECO:0000313" key="4">
    <source>
        <dbReference type="Proteomes" id="UP000276603"/>
    </source>
</evidence>
<dbReference type="SUPFAM" id="SSF53756">
    <property type="entry name" value="UDP-Glycosyltransferase/glycogen phosphorylase"/>
    <property type="match status" value="1"/>
</dbReference>
<dbReference type="Proteomes" id="UP000276603">
    <property type="component" value="Unassembled WGS sequence"/>
</dbReference>
<dbReference type="OrthoDB" id="9811239at2"/>
<protein>
    <submittedName>
        <fullName evidence="3">Glycosyltransferase</fullName>
    </submittedName>
</protein>
<proteinExistence type="predicted"/>
<dbReference type="InterPro" id="IPR050194">
    <property type="entry name" value="Glycosyltransferase_grp1"/>
</dbReference>
<evidence type="ECO:0000259" key="1">
    <source>
        <dbReference type="Pfam" id="PF00534"/>
    </source>
</evidence>
<dbReference type="PANTHER" id="PTHR45947:SF3">
    <property type="entry name" value="SULFOQUINOVOSYL TRANSFERASE SQD2"/>
    <property type="match status" value="1"/>
</dbReference>
<dbReference type="Pfam" id="PF13439">
    <property type="entry name" value="Glyco_transf_4"/>
    <property type="match status" value="1"/>
</dbReference>
<dbReference type="AlphaFoldDB" id="A0A3B0BUA4"/>
<dbReference type="InterPro" id="IPR028098">
    <property type="entry name" value="Glyco_trans_4-like_N"/>
</dbReference>
<dbReference type="Pfam" id="PF00534">
    <property type="entry name" value="Glycos_transf_1"/>
    <property type="match status" value="1"/>
</dbReference>
<evidence type="ECO:0000313" key="3">
    <source>
        <dbReference type="EMBL" id="RKN76945.1"/>
    </source>
</evidence>
<dbReference type="GO" id="GO:0016757">
    <property type="term" value="F:glycosyltransferase activity"/>
    <property type="evidence" value="ECO:0007669"/>
    <property type="project" value="InterPro"/>
</dbReference>
<feature type="domain" description="Glycosyl transferase family 1" evidence="1">
    <location>
        <begin position="190"/>
        <end position="342"/>
    </location>
</feature>
<dbReference type="CDD" id="cd03801">
    <property type="entry name" value="GT4_PimA-like"/>
    <property type="match status" value="1"/>
</dbReference>
<dbReference type="PANTHER" id="PTHR45947">
    <property type="entry name" value="SULFOQUINOVOSYL TRANSFERASE SQD2"/>
    <property type="match status" value="1"/>
</dbReference>
<organism evidence="3 4">
    <name type="scientific">Ulvibacterium marinum</name>
    <dbReference type="NCBI Taxonomy" id="2419782"/>
    <lineage>
        <taxon>Bacteria</taxon>
        <taxon>Pseudomonadati</taxon>
        <taxon>Bacteroidota</taxon>
        <taxon>Flavobacteriia</taxon>
        <taxon>Flavobacteriales</taxon>
        <taxon>Flavobacteriaceae</taxon>
        <taxon>Ulvibacterium</taxon>
    </lineage>
</organism>
<dbReference type="InterPro" id="IPR001296">
    <property type="entry name" value="Glyco_trans_1"/>
</dbReference>
<dbReference type="EMBL" id="RBCJ01000006">
    <property type="protein sequence ID" value="RKN76945.1"/>
    <property type="molecule type" value="Genomic_DNA"/>
</dbReference>
<keyword evidence="4" id="KW-1185">Reference proteome</keyword>
<feature type="domain" description="Glycosyltransferase subfamily 4-like N-terminal" evidence="2">
    <location>
        <begin position="18"/>
        <end position="163"/>
    </location>
</feature>
<sequence>MRCLHICNDFMGSKVHENLYKNLNKLDIEQTIFYPLRSNKIGKLKNYQKSFDCTIVASELLKKYHRILFRQKIKFLYKNLKTKLDGANFDIVHATTLFSDGALALRLKKEYNTPYIVAVRSTDIDTFLKYRPDLITLAERILRESSKVIFISYALKEKFLNHPLILKNKSRLEPKCLVINNGIDSFWIENRSVIKDVNPNKILYVGTLIKRKNAVKLIRSVLDLQHSGVQCNLTIVGESGALQKKVEQLAGSNHPTINYIGAIHDKATLKKIYNSHHIFALPSKGETFGLVYLEALSQGLPILYLENEGIDGLFDFNVGERCSSSDISAISTNLEKLIKNYSRYKIDEIDFSEFSWENIAKVYLKLFKTIL</sequence>
<keyword evidence="3" id="KW-0808">Transferase</keyword>
<name>A0A3B0BUA4_9FLAO</name>
<evidence type="ECO:0000259" key="2">
    <source>
        <dbReference type="Pfam" id="PF13439"/>
    </source>
</evidence>
<dbReference type="RefSeq" id="WP_120714291.1">
    <property type="nucleotide sequence ID" value="NZ_RBCJ01000006.1"/>
</dbReference>